<dbReference type="Gramene" id="PNT67395">
    <property type="protein sequence ID" value="PNT67395"/>
    <property type="gene ID" value="BRADI_3g26938v3"/>
</dbReference>
<feature type="compositionally biased region" description="Basic and acidic residues" evidence="1">
    <location>
        <begin position="104"/>
        <end position="116"/>
    </location>
</feature>
<proteinExistence type="predicted"/>
<dbReference type="InParanoid" id="A0A2K2CZD7"/>
<feature type="non-terminal residue" evidence="2">
    <location>
        <position position="245"/>
    </location>
</feature>
<feature type="compositionally biased region" description="Low complexity" evidence="1">
    <location>
        <begin position="83"/>
        <end position="92"/>
    </location>
</feature>
<dbReference type="ExpressionAtlas" id="A0A2K2CZD7">
    <property type="expression patterns" value="baseline"/>
</dbReference>
<reference evidence="2" key="2">
    <citation type="submission" date="2017-06" db="EMBL/GenBank/DDBJ databases">
        <title>WGS assembly of Brachypodium distachyon.</title>
        <authorList>
            <consortium name="The International Brachypodium Initiative"/>
            <person name="Lucas S."/>
            <person name="Harmon-Smith M."/>
            <person name="Lail K."/>
            <person name="Tice H."/>
            <person name="Grimwood J."/>
            <person name="Bruce D."/>
            <person name="Barry K."/>
            <person name="Shu S."/>
            <person name="Lindquist E."/>
            <person name="Wang M."/>
            <person name="Pitluck S."/>
            <person name="Vogel J.P."/>
            <person name="Garvin D.F."/>
            <person name="Mockler T.C."/>
            <person name="Schmutz J."/>
            <person name="Rokhsar D."/>
            <person name="Bevan M.W."/>
        </authorList>
    </citation>
    <scope>NUCLEOTIDE SEQUENCE</scope>
    <source>
        <strain evidence="2">Bd21</strain>
    </source>
</reference>
<organism evidence="2">
    <name type="scientific">Brachypodium distachyon</name>
    <name type="common">Purple false brome</name>
    <name type="synonym">Trachynia distachya</name>
    <dbReference type="NCBI Taxonomy" id="15368"/>
    <lineage>
        <taxon>Eukaryota</taxon>
        <taxon>Viridiplantae</taxon>
        <taxon>Streptophyta</taxon>
        <taxon>Embryophyta</taxon>
        <taxon>Tracheophyta</taxon>
        <taxon>Spermatophyta</taxon>
        <taxon>Magnoliopsida</taxon>
        <taxon>Liliopsida</taxon>
        <taxon>Poales</taxon>
        <taxon>Poaceae</taxon>
        <taxon>BOP clade</taxon>
        <taxon>Pooideae</taxon>
        <taxon>Stipodae</taxon>
        <taxon>Brachypodieae</taxon>
        <taxon>Brachypodium</taxon>
    </lineage>
</organism>
<reference evidence="3" key="3">
    <citation type="submission" date="2018-08" db="UniProtKB">
        <authorList>
            <consortium name="EnsemblPlants"/>
        </authorList>
    </citation>
    <scope>IDENTIFICATION</scope>
    <source>
        <strain evidence="3">cv. Bd21</strain>
    </source>
</reference>
<protein>
    <submittedName>
        <fullName evidence="2 3">Uncharacterized protein</fullName>
    </submittedName>
</protein>
<name>A0A2K2CZD7_BRADI</name>
<sequence length="245" mass="25605">MADEVGSQGRRRSRRTSRQRRGASGGPFHRTPSGGAVGEGRSGGGDGRWRWRRPCSGRGRGTDIGQLGEGGNKTANRFRWSTGRRAGGAVRRTTGRRAGGAWGEEGRGPPLGERRGAGRRGPRRGGGLVALVERRDAGRRSGRGEAWVAAREEERRGASWPSTGRGSGRGGASRPSMGRGETVGVAGAEDRQGASPPCSSGSGLRRADWERRRRGTGGGGCRAARISGVPAPVRLAPGRRRGVGG</sequence>
<dbReference type="EMBL" id="CM000882">
    <property type="protein sequence ID" value="PNT67395.1"/>
    <property type="molecule type" value="Genomic_DNA"/>
</dbReference>
<dbReference type="Proteomes" id="UP000008810">
    <property type="component" value="Chromosome 3"/>
</dbReference>
<dbReference type="AlphaFoldDB" id="A0A2K2CZD7"/>
<reference evidence="2 3" key="1">
    <citation type="journal article" date="2010" name="Nature">
        <title>Genome sequencing and analysis of the model grass Brachypodium distachyon.</title>
        <authorList>
            <consortium name="International Brachypodium Initiative"/>
        </authorList>
    </citation>
    <scope>NUCLEOTIDE SEQUENCE [LARGE SCALE GENOMIC DNA]</scope>
    <source>
        <strain evidence="2 3">Bd21</strain>
    </source>
</reference>
<feature type="compositionally biased region" description="Basic and acidic residues" evidence="1">
    <location>
        <begin position="132"/>
        <end position="143"/>
    </location>
</feature>
<evidence type="ECO:0000313" key="2">
    <source>
        <dbReference type="EMBL" id="PNT67395.1"/>
    </source>
</evidence>
<evidence type="ECO:0000313" key="4">
    <source>
        <dbReference type="Proteomes" id="UP000008810"/>
    </source>
</evidence>
<feature type="compositionally biased region" description="Gly residues" evidence="1">
    <location>
        <begin position="35"/>
        <end position="46"/>
    </location>
</feature>
<accession>A0A2K2CZD7</accession>
<gene>
    <name evidence="2" type="ORF">BRADI_3g26938v3</name>
</gene>
<evidence type="ECO:0000256" key="1">
    <source>
        <dbReference type="SAM" id="MobiDB-lite"/>
    </source>
</evidence>
<evidence type="ECO:0000313" key="3">
    <source>
        <dbReference type="EnsemblPlants" id="PNT67395"/>
    </source>
</evidence>
<keyword evidence="4" id="KW-1185">Reference proteome</keyword>
<dbReference type="EnsemblPlants" id="PNT67395">
    <property type="protein sequence ID" value="PNT67395"/>
    <property type="gene ID" value="BRADI_3g26938v3"/>
</dbReference>
<feature type="region of interest" description="Disordered" evidence="1">
    <location>
        <begin position="1"/>
        <end position="225"/>
    </location>
</feature>
<feature type="compositionally biased region" description="Basic residues" evidence="1">
    <location>
        <begin position="9"/>
        <end position="21"/>
    </location>
</feature>